<evidence type="ECO:0000313" key="8">
    <source>
        <dbReference type="Proteomes" id="UP000235145"/>
    </source>
</evidence>
<keyword evidence="3" id="KW-0812">Transmembrane</keyword>
<evidence type="ECO:0000256" key="3">
    <source>
        <dbReference type="ARBA" id="ARBA00022692"/>
    </source>
</evidence>
<gene>
    <name evidence="7" type="ORF">LSAT_V11C300120570</name>
</gene>
<evidence type="ECO:0000259" key="6">
    <source>
        <dbReference type="Pfam" id="PF00955"/>
    </source>
</evidence>
<comment type="subcellular location">
    <subcellularLocation>
        <location evidence="1">Membrane</location>
        <topology evidence="1">Multi-pass membrane protein</topology>
    </subcellularLocation>
</comment>
<protein>
    <recommendedName>
        <fullName evidence="6">Bicarbonate transporter-like transmembrane domain-containing protein</fullName>
    </recommendedName>
</protein>
<name>A0A9R1W7K7_LACSA</name>
<dbReference type="GO" id="GO:0016020">
    <property type="term" value="C:membrane"/>
    <property type="evidence" value="ECO:0007669"/>
    <property type="project" value="UniProtKB-SubCell"/>
</dbReference>
<evidence type="ECO:0000256" key="2">
    <source>
        <dbReference type="ARBA" id="ARBA00006262"/>
    </source>
</evidence>
<dbReference type="Proteomes" id="UP000235145">
    <property type="component" value="Unassembled WGS sequence"/>
</dbReference>
<accession>A0A9R1W7K7</accession>
<comment type="similarity">
    <text evidence="2">Belongs to the anion exchanger (TC 2.A.31.3) family.</text>
</comment>
<comment type="caution">
    <text evidence="7">The sequence shown here is derived from an EMBL/GenBank/DDBJ whole genome shotgun (WGS) entry which is preliminary data.</text>
</comment>
<evidence type="ECO:0000256" key="4">
    <source>
        <dbReference type="ARBA" id="ARBA00022989"/>
    </source>
</evidence>
<dbReference type="AlphaFoldDB" id="A0A9R1W7K7"/>
<dbReference type="InterPro" id="IPR011531">
    <property type="entry name" value="HCO3_transpt-like_TM_dom"/>
</dbReference>
<dbReference type="EMBL" id="NBSK02000003">
    <property type="protein sequence ID" value="KAJ0217782.1"/>
    <property type="molecule type" value="Genomic_DNA"/>
</dbReference>
<keyword evidence="8" id="KW-1185">Reference proteome</keyword>
<feature type="domain" description="Bicarbonate transporter-like transmembrane" evidence="6">
    <location>
        <begin position="206"/>
        <end position="261"/>
    </location>
</feature>
<keyword evidence="4" id="KW-1133">Transmembrane helix</keyword>
<sequence length="323" mass="36607">MCGLCLEYFLVAQGKTSIVRSWHVRPTLVWNDDKWIKWSSLKGLHSSEAKSKPLQSTRKPPIPMIVRTLAQKEKSKSSLSDKNVKDSYVSADENMPGQQQKDMGNLVDIKRLLFFFFSSCYNLIIYSSSSLKKGVLDLDKAISPKCGLLFPCWTVIVQPAGLPHEVPKRLFCPIPWEAASLSHWTVIKILNEMLIKKWLNARSFSVKVPAIHVFTAIVPSMMIAALYFFDHSVVAQMAQQKEFNLRNPSAYHYDVFLLGIMDADRLEDELQKFSVALDDEPGSRNSVRYRDVFKIKEIRLAFVAGAGLQNVEKVTRIIGTGVH</sequence>
<evidence type="ECO:0000256" key="1">
    <source>
        <dbReference type="ARBA" id="ARBA00004141"/>
    </source>
</evidence>
<keyword evidence="5" id="KW-0472">Membrane</keyword>
<dbReference type="GO" id="GO:0005452">
    <property type="term" value="F:solute:inorganic anion antiporter activity"/>
    <property type="evidence" value="ECO:0007669"/>
    <property type="project" value="InterPro"/>
</dbReference>
<evidence type="ECO:0000256" key="5">
    <source>
        <dbReference type="ARBA" id="ARBA00023136"/>
    </source>
</evidence>
<dbReference type="InterPro" id="IPR003020">
    <property type="entry name" value="HCO3_transpt_euk"/>
</dbReference>
<organism evidence="7 8">
    <name type="scientific">Lactuca sativa</name>
    <name type="common">Garden lettuce</name>
    <dbReference type="NCBI Taxonomy" id="4236"/>
    <lineage>
        <taxon>Eukaryota</taxon>
        <taxon>Viridiplantae</taxon>
        <taxon>Streptophyta</taxon>
        <taxon>Embryophyta</taxon>
        <taxon>Tracheophyta</taxon>
        <taxon>Spermatophyta</taxon>
        <taxon>Magnoliopsida</taxon>
        <taxon>eudicotyledons</taxon>
        <taxon>Gunneridae</taxon>
        <taxon>Pentapetalae</taxon>
        <taxon>asterids</taxon>
        <taxon>campanulids</taxon>
        <taxon>Asterales</taxon>
        <taxon>Asteraceae</taxon>
        <taxon>Cichorioideae</taxon>
        <taxon>Cichorieae</taxon>
        <taxon>Lactucinae</taxon>
        <taxon>Lactuca</taxon>
    </lineage>
</organism>
<dbReference type="GO" id="GO:0006820">
    <property type="term" value="P:monoatomic anion transport"/>
    <property type="evidence" value="ECO:0007669"/>
    <property type="project" value="InterPro"/>
</dbReference>
<evidence type="ECO:0000313" key="7">
    <source>
        <dbReference type="EMBL" id="KAJ0217782.1"/>
    </source>
</evidence>
<dbReference type="PANTHER" id="PTHR11453:SF120">
    <property type="entry name" value="BICARBONATE TRANSPORTER"/>
    <property type="match status" value="1"/>
</dbReference>
<dbReference type="Pfam" id="PF00955">
    <property type="entry name" value="HCO3_cotransp"/>
    <property type="match status" value="1"/>
</dbReference>
<proteinExistence type="inferred from homology"/>
<reference evidence="7 8" key="1">
    <citation type="journal article" date="2017" name="Nat. Commun.">
        <title>Genome assembly with in vitro proximity ligation data and whole-genome triplication in lettuce.</title>
        <authorList>
            <person name="Reyes-Chin-Wo S."/>
            <person name="Wang Z."/>
            <person name="Yang X."/>
            <person name="Kozik A."/>
            <person name="Arikit S."/>
            <person name="Song C."/>
            <person name="Xia L."/>
            <person name="Froenicke L."/>
            <person name="Lavelle D.O."/>
            <person name="Truco M.J."/>
            <person name="Xia R."/>
            <person name="Zhu S."/>
            <person name="Xu C."/>
            <person name="Xu H."/>
            <person name="Xu X."/>
            <person name="Cox K."/>
            <person name="Korf I."/>
            <person name="Meyers B.C."/>
            <person name="Michelmore R.W."/>
        </authorList>
    </citation>
    <scope>NUCLEOTIDE SEQUENCE [LARGE SCALE GENOMIC DNA]</scope>
    <source>
        <strain evidence="8">cv. Salinas</strain>
        <tissue evidence="7">Seedlings</tissue>
    </source>
</reference>
<dbReference type="PANTHER" id="PTHR11453">
    <property type="entry name" value="ANION EXCHANGE PROTEIN"/>
    <property type="match status" value="1"/>
</dbReference>